<evidence type="ECO:0000256" key="3">
    <source>
        <dbReference type="ARBA" id="ARBA00022553"/>
    </source>
</evidence>
<dbReference type="InterPro" id="IPR036890">
    <property type="entry name" value="HATPase_C_sf"/>
</dbReference>
<dbReference type="Gene3D" id="1.10.287.130">
    <property type="match status" value="1"/>
</dbReference>
<dbReference type="OrthoDB" id="9768069at2"/>
<dbReference type="PRINTS" id="PR00344">
    <property type="entry name" value="BCTRLSENSOR"/>
</dbReference>
<dbReference type="Pfam" id="PF08447">
    <property type="entry name" value="PAS_3"/>
    <property type="match status" value="1"/>
</dbReference>
<dbReference type="EC" id="2.7.13.3" evidence="2"/>
<dbReference type="RefSeq" id="WP_106458079.1">
    <property type="nucleotide sequence ID" value="NZ_PXOH01000020.1"/>
</dbReference>
<dbReference type="Pfam" id="PF02518">
    <property type="entry name" value="HATPase_c"/>
    <property type="match status" value="1"/>
</dbReference>
<evidence type="ECO:0000313" key="10">
    <source>
        <dbReference type="EMBL" id="PSF35439.1"/>
    </source>
</evidence>
<dbReference type="Pfam" id="PF13426">
    <property type="entry name" value="PAS_9"/>
    <property type="match status" value="1"/>
</dbReference>
<dbReference type="AlphaFoldDB" id="A0A2T1LUY8"/>
<keyword evidence="3" id="KW-0597">Phosphoprotein</keyword>
<evidence type="ECO:0000259" key="7">
    <source>
        <dbReference type="PROSITE" id="PS50109"/>
    </source>
</evidence>
<feature type="domain" description="PAS" evidence="8">
    <location>
        <begin position="216"/>
        <end position="258"/>
    </location>
</feature>
<dbReference type="SMART" id="SM00388">
    <property type="entry name" value="HisKA"/>
    <property type="match status" value="1"/>
</dbReference>
<keyword evidence="6" id="KW-0902">Two-component regulatory system</keyword>
<feature type="domain" description="Histidine kinase" evidence="7">
    <location>
        <begin position="494"/>
        <end position="714"/>
    </location>
</feature>
<dbReference type="PROSITE" id="PS50113">
    <property type="entry name" value="PAC"/>
    <property type="match status" value="1"/>
</dbReference>
<sequence length="722" mass="81568">MPKPKPVTLADVMITDELLQRSARPANLAAENQAMHILIRQMVNQPEIMLKSLITMALELCSAGTAGVSLIEVLPTGEKVFRWVAIAGALEQYQDEVIDVDFSPCGVCLERGIPMLYSYPERYFTYLQAAKPVVVEALVLPLIVNYQSLGTLWIVSHDEQRRFDSEDVRMMTSLADFTTTALILKDRRTQELLSANAALEARIIDHQKAEMALRESEKRLQQAIAISTVGVIFFRTNGRITDSNETFLKMSGYSREDLRSGQVRWDKMTPLEFMPQTQQAIQELLTLGRTIPYEKQYIRKDGSRWWGLFAASQLNDDEAVEFIIDITENKRSQELLQTSEERLRLASYAANFGTYDFEPQTGQCQWSSLLKAMHGLSEDTEITFEQLPRYIHPDDHDRIFYLLNQYLSPDAPGPYEHEFRIVRTDGTVRWVIDKGCVFFTGEGEQRRANRVIGVILDITERKQAEAERNQLFQEQAARKEAERASQMKDEFLAMISHELQSPLVAILGWSRLLRTQPPSPTMLRKSLETIERNASVLAKLISDLLDISRITAGKVKLNLQPVELISLIETVIRSARELVAAKKLNIIWWEEVPENVLVLGDLDRLQQIISNLLNNAIKFTPELGCISVKLSVIKSQVDDFSCAEISITDTGIGISAEFLPHVFERFRQAHSSGGLGLGLAIARHLVELHNGTIHADSLGEGQGATFKVRLPLLNNDECDVKV</sequence>
<dbReference type="PROSITE" id="PS50112">
    <property type="entry name" value="PAS"/>
    <property type="match status" value="1"/>
</dbReference>
<dbReference type="Gene3D" id="3.30.565.10">
    <property type="entry name" value="Histidine kinase-like ATPase, C-terminal domain"/>
    <property type="match status" value="1"/>
</dbReference>
<dbReference type="InterPro" id="IPR000014">
    <property type="entry name" value="PAS"/>
</dbReference>
<dbReference type="InterPro" id="IPR005467">
    <property type="entry name" value="His_kinase_dom"/>
</dbReference>
<dbReference type="InterPro" id="IPR036097">
    <property type="entry name" value="HisK_dim/P_sf"/>
</dbReference>
<evidence type="ECO:0000259" key="9">
    <source>
        <dbReference type="PROSITE" id="PS50113"/>
    </source>
</evidence>
<feature type="domain" description="PAC" evidence="9">
    <location>
        <begin position="415"/>
        <end position="470"/>
    </location>
</feature>
<dbReference type="SUPFAM" id="SSF47384">
    <property type="entry name" value="Homodimeric domain of signal transducing histidine kinase"/>
    <property type="match status" value="1"/>
</dbReference>
<proteinExistence type="predicted"/>
<dbReference type="CDD" id="cd00082">
    <property type="entry name" value="HisKA"/>
    <property type="match status" value="1"/>
</dbReference>
<organism evidence="10 11">
    <name type="scientific">Aphanothece hegewaldii CCALA 016</name>
    <dbReference type="NCBI Taxonomy" id="2107694"/>
    <lineage>
        <taxon>Bacteria</taxon>
        <taxon>Bacillati</taxon>
        <taxon>Cyanobacteriota</taxon>
        <taxon>Cyanophyceae</taxon>
        <taxon>Oscillatoriophycideae</taxon>
        <taxon>Chroococcales</taxon>
        <taxon>Aphanothecaceae</taxon>
        <taxon>Aphanothece</taxon>
    </lineage>
</organism>
<reference evidence="10 11" key="2">
    <citation type="submission" date="2018-03" db="EMBL/GenBank/DDBJ databases">
        <authorList>
            <person name="Keele B.F."/>
        </authorList>
    </citation>
    <scope>NUCLEOTIDE SEQUENCE [LARGE SCALE GENOMIC DNA]</scope>
    <source>
        <strain evidence="10 11">CCALA 016</strain>
    </source>
</reference>
<dbReference type="GO" id="GO:0000155">
    <property type="term" value="F:phosphorelay sensor kinase activity"/>
    <property type="evidence" value="ECO:0007669"/>
    <property type="project" value="InterPro"/>
</dbReference>
<dbReference type="InterPro" id="IPR029016">
    <property type="entry name" value="GAF-like_dom_sf"/>
</dbReference>
<evidence type="ECO:0000256" key="2">
    <source>
        <dbReference type="ARBA" id="ARBA00012438"/>
    </source>
</evidence>
<dbReference type="SUPFAM" id="SSF55785">
    <property type="entry name" value="PYP-like sensor domain (PAS domain)"/>
    <property type="match status" value="2"/>
</dbReference>
<dbReference type="GO" id="GO:0009927">
    <property type="term" value="F:histidine phosphotransfer kinase activity"/>
    <property type="evidence" value="ECO:0007669"/>
    <property type="project" value="TreeGrafter"/>
</dbReference>
<gene>
    <name evidence="10" type="ORF">C7H19_16805</name>
</gene>
<dbReference type="InterPro" id="IPR000700">
    <property type="entry name" value="PAS-assoc_C"/>
</dbReference>
<dbReference type="InterPro" id="IPR013655">
    <property type="entry name" value="PAS_fold_3"/>
</dbReference>
<dbReference type="PROSITE" id="PS50109">
    <property type="entry name" value="HIS_KIN"/>
    <property type="match status" value="1"/>
</dbReference>
<accession>A0A2T1LUY8</accession>
<keyword evidence="11" id="KW-1185">Reference proteome</keyword>
<dbReference type="InterPro" id="IPR004358">
    <property type="entry name" value="Sig_transdc_His_kin-like_C"/>
</dbReference>
<evidence type="ECO:0000256" key="5">
    <source>
        <dbReference type="ARBA" id="ARBA00022777"/>
    </source>
</evidence>
<evidence type="ECO:0000256" key="1">
    <source>
        <dbReference type="ARBA" id="ARBA00000085"/>
    </source>
</evidence>
<dbReference type="NCBIfam" id="TIGR00229">
    <property type="entry name" value="sensory_box"/>
    <property type="match status" value="2"/>
</dbReference>
<dbReference type="InterPro" id="IPR003594">
    <property type="entry name" value="HATPase_dom"/>
</dbReference>
<dbReference type="SMART" id="SM00387">
    <property type="entry name" value="HATPase_c"/>
    <property type="match status" value="1"/>
</dbReference>
<evidence type="ECO:0000256" key="4">
    <source>
        <dbReference type="ARBA" id="ARBA00022679"/>
    </source>
</evidence>
<comment type="caution">
    <text evidence="10">The sequence shown here is derived from an EMBL/GenBank/DDBJ whole genome shotgun (WGS) entry which is preliminary data.</text>
</comment>
<evidence type="ECO:0000259" key="8">
    <source>
        <dbReference type="PROSITE" id="PS50112"/>
    </source>
</evidence>
<comment type="catalytic activity">
    <reaction evidence="1">
        <text>ATP + protein L-histidine = ADP + protein N-phospho-L-histidine.</text>
        <dbReference type="EC" id="2.7.13.3"/>
    </reaction>
</comment>
<dbReference type="CDD" id="cd00130">
    <property type="entry name" value="PAS"/>
    <property type="match status" value="1"/>
</dbReference>
<dbReference type="EMBL" id="PXOH01000020">
    <property type="protein sequence ID" value="PSF35439.1"/>
    <property type="molecule type" value="Genomic_DNA"/>
</dbReference>
<keyword evidence="5" id="KW-0418">Kinase</keyword>
<dbReference type="PANTHER" id="PTHR43047:SF72">
    <property type="entry name" value="OSMOSENSING HISTIDINE PROTEIN KINASE SLN1"/>
    <property type="match status" value="1"/>
</dbReference>
<protein>
    <recommendedName>
        <fullName evidence="2">histidine kinase</fullName>
        <ecNumber evidence="2">2.7.13.3</ecNumber>
    </recommendedName>
</protein>
<dbReference type="InterPro" id="IPR001610">
    <property type="entry name" value="PAC"/>
</dbReference>
<evidence type="ECO:0000313" key="11">
    <source>
        <dbReference type="Proteomes" id="UP000239001"/>
    </source>
</evidence>
<dbReference type="Pfam" id="PF00512">
    <property type="entry name" value="HisKA"/>
    <property type="match status" value="1"/>
</dbReference>
<dbReference type="InterPro" id="IPR003018">
    <property type="entry name" value="GAF"/>
</dbReference>
<dbReference type="Gene3D" id="3.30.450.20">
    <property type="entry name" value="PAS domain"/>
    <property type="match status" value="2"/>
</dbReference>
<dbReference type="FunFam" id="3.30.565.10:FF:000006">
    <property type="entry name" value="Sensor histidine kinase WalK"/>
    <property type="match status" value="1"/>
</dbReference>
<evidence type="ECO:0000256" key="6">
    <source>
        <dbReference type="ARBA" id="ARBA00023012"/>
    </source>
</evidence>
<dbReference type="SMART" id="SM00091">
    <property type="entry name" value="PAS"/>
    <property type="match status" value="2"/>
</dbReference>
<dbReference type="Proteomes" id="UP000239001">
    <property type="component" value="Unassembled WGS sequence"/>
</dbReference>
<dbReference type="SUPFAM" id="SSF55874">
    <property type="entry name" value="ATPase domain of HSP90 chaperone/DNA topoisomerase II/histidine kinase"/>
    <property type="match status" value="1"/>
</dbReference>
<keyword evidence="4" id="KW-0808">Transferase</keyword>
<dbReference type="SMART" id="SM00086">
    <property type="entry name" value="PAC"/>
    <property type="match status" value="2"/>
</dbReference>
<dbReference type="GO" id="GO:0005886">
    <property type="term" value="C:plasma membrane"/>
    <property type="evidence" value="ECO:0007669"/>
    <property type="project" value="TreeGrafter"/>
</dbReference>
<dbReference type="InterPro" id="IPR003661">
    <property type="entry name" value="HisK_dim/P_dom"/>
</dbReference>
<dbReference type="PANTHER" id="PTHR43047">
    <property type="entry name" value="TWO-COMPONENT HISTIDINE PROTEIN KINASE"/>
    <property type="match status" value="1"/>
</dbReference>
<dbReference type="Gene3D" id="3.30.450.40">
    <property type="match status" value="1"/>
</dbReference>
<dbReference type="InterPro" id="IPR035965">
    <property type="entry name" value="PAS-like_dom_sf"/>
</dbReference>
<dbReference type="Pfam" id="PF13185">
    <property type="entry name" value="GAF_2"/>
    <property type="match status" value="1"/>
</dbReference>
<dbReference type="CDD" id="cd16922">
    <property type="entry name" value="HATPase_EvgS-ArcB-TorS-like"/>
    <property type="match status" value="1"/>
</dbReference>
<name>A0A2T1LUY8_9CHRO</name>
<reference evidence="10 11" key="1">
    <citation type="submission" date="2018-03" db="EMBL/GenBank/DDBJ databases">
        <title>The ancient ancestry and fast evolution of plastids.</title>
        <authorList>
            <person name="Moore K.R."/>
            <person name="Magnabosco C."/>
            <person name="Momper L."/>
            <person name="Gold D.A."/>
            <person name="Bosak T."/>
            <person name="Fournier G.P."/>
        </authorList>
    </citation>
    <scope>NUCLEOTIDE SEQUENCE [LARGE SCALE GENOMIC DNA]</scope>
    <source>
        <strain evidence="10 11">CCALA 016</strain>
    </source>
</reference>
<dbReference type="Gene3D" id="2.10.70.100">
    <property type="match status" value="1"/>
</dbReference>
<dbReference type="SUPFAM" id="SSF55781">
    <property type="entry name" value="GAF domain-like"/>
    <property type="match status" value="1"/>
</dbReference>